<feature type="transmembrane region" description="Helical" evidence="1">
    <location>
        <begin position="12"/>
        <end position="37"/>
    </location>
</feature>
<keyword evidence="1" id="KW-0812">Transmembrane</keyword>
<proteinExistence type="predicted"/>
<keyword evidence="1" id="KW-0472">Membrane</keyword>
<dbReference type="PATRIC" id="fig|1339352.3.peg.2478"/>
<evidence type="ECO:0000259" key="2">
    <source>
        <dbReference type="SMART" id="SM00014"/>
    </source>
</evidence>
<dbReference type="InterPro" id="IPR036938">
    <property type="entry name" value="PAP2/HPO_sf"/>
</dbReference>
<evidence type="ECO:0000256" key="1">
    <source>
        <dbReference type="SAM" id="Phobius"/>
    </source>
</evidence>
<evidence type="ECO:0000313" key="3">
    <source>
        <dbReference type="EMBL" id="KDS53270.1"/>
    </source>
</evidence>
<dbReference type="SUPFAM" id="SSF48317">
    <property type="entry name" value="Acid phosphatase/Vanadium-dependent haloperoxidase"/>
    <property type="match status" value="1"/>
</dbReference>
<organism evidence="3 4">
    <name type="scientific">Phocaeicola vulgatus str. 3975 RP4</name>
    <dbReference type="NCBI Taxonomy" id="1339352"/>
    <lineage>
        <taxon>Bacteria</taxon>
        <taxon>Pseudomonadati</taxon>
        <taxon>Bacteroidota</taxon>
        <taxon>Bacteroidia</taxon>
        <taxon>Bacteroidales</taxon>
        <taxon>Bacteroidaceae</taxon>
        <taxon>Phocaeicola</taxon>
    </lineage>
</organism>
<dbReference type="InterPro" id="IPR000326">
    <property type="entry name" value="PAP2/HPO"/>
</dbReference>
<sequence length="325" mass="37785">MALNLFKRVDSVKGLFAVESISLIYNALTTIMVLILFPRMDHPVIMLLERAGIVAITFALIYLYRKYPCKLTAFIRMAVQMAFLAYWYPDTFEFNRLFPNLDNFFASAEQFLFRCQPSVEFSEHFPSMWFSEPFNMGYFAYYPMIGIVTIYYFLFRFEWFEKVSFVLVTSFFIYYLIYILVPVAGPQFYFPAIGMDNVMAQHFPAIGDYFNNNDILLPGPGFDHGFFFNLVEASQEVGERPTAAFPSSHVGISTIVMIMAYRVNKKLCYFLAPFYVLLCCATVYIQAHYLVDVIAGWISAVCIYIVATYMYKRWFASVVFQLVLK</sequence>
<feature type="transmembrane region" description="Helical" evidence="1">
    <location>
        <begin position="268"/>
        <end position="287"/>
    </location>
</feature>
<dbReference type="InterPro" id="IPR026841">
    <property type="entry name" value="Aur1/Ipt1"/>
</dbReference>
<dbReference type="Pfam" id="PF14378">
    <property type="entry name" value="PAP2_3"/>
    <property type="match status" value="1"/>
</dbReference>
<reference evidence="3 4" key="1">
    <citation type="submission" date="2014-04" db="EMBL/GenBank/DDBJ databases">
        <authorList>
            <person name="Sears C."/>
            <person name="Carroll K."/>
            <person name="Sack B.R."/>
            <person name="Qadri F."/>
            <person name="Myers L.L."/>
            <person name="Chung G.-T."/>
            <person name="Escheverria P."/>
            <person name="Fraser C.M."/>
            <person name="Sadzewicz L."/>
            <person name="Shefchek K.A."/>
            <person name="Tallon L."/>
            <person name="Das S.P."/>
            <person name="Daugherty S."/>
            <person name="Mongodin E.F."/>
        </authorList>
    </citation>
    <scope>NUCLEOTIDE SEQUENCE [LARGE SCALE GENOMIC DNA]</scope>
    <source>
        <strain evidence="3 4">3975 RP4</strain>
    </source>
</reference>
<dbReference type="GO" id="GO:0016020">
    <property type="term" value="C:membrane"/>
    <property type="evidence" value="ECO:0007669"/>
    <property type="project" value="UniProtKB-SubCell"/>
</dbReference>
<dbReference type="AlphaFoldDB" id="A0A069SHP6"/>
<feature type="transmembrane region" description="Helical" evidence="1">
    <location>
        <begin position="43"/>
        <end position="64"/>
    </location>
</feature>
<evidence type="ECO:0000313" key="4">
    <source>
        <dbReference type="Proteomes" id="UP000027661"/>
    </source>
</evidence>
<comment type="caution">
    <text evidence="3">The sequence shown here is derived from an EMBL/GenBank/DDBJ whole genome shotgun (WGS) entry which is preliminary data.</text>
</comment>
<feature type="domain" description="Phosphatidic acid phosphatase type 2/haloperoxidase" evidence="2">
    <location>
        <begin position="197"/>
        <end position="308"/>
    </location>
</feature>
<accession>A0A069SHP6</accession>
<dbReference type="Gene3D" id="1.20.144.10">
    <property type="entry name" value="Phosphatidic acid phosphatase type 2/haloperoxidase"/>
    <property type="match status" value="1"/>
</dbReference>
<dbReference type="Proteomes" id="UP000027661">
    <property type="component" value="Unassembled WGS sequence"/>
</dbReference>
<feature type="transmembrane region" description="Helical" evidence="1">
    <location>
        <begin position="293"/>
        <end position="311"/>
    </location>
</feature>
<dbReference type="EMBL" id="JNHM01000031">
    <property type="protein sequence ID" value="KDS53270.1"/>
    <property type="molecule type" value="Genomic_DNA"/>
</dbReference>
<protein>
    <submittedName>
        <fullName evidence="3">PAP2 superfamily protein</fullName>
    </submittedName>
</protein>
<dbReference type="SMART" id="SM00014">
    <property type="entry name" value="acidPPc"/>
    <property type="match status" value="1"/>
</dbReference>
<gene>
    <name evidence="3" type="ORF">M099_2580</name>
</gene>
<dbReference type="RefSeq" id="WP_005844178.1">
    <property type="nucleotide sequence ID" value="NZ_JNHM01000031.1"/>
</dbReference>
<name>A0A069SHP6_PHOVU</name>
<feature type="transmembrane region" description="Helical" evidence="1">
    <location>
        <begin position="243"/>
        <end position="261"/>
    </location>
</feature>
<feature type="transmembrane region" description="Helical" evidence="1">
    <location>
        <begin position="136"/>
        <end position="154"/>
    </location>
</feature>
<feature type="transmembrane region" description="Helical" evidence="1">
    <location>
        <begin position="163"/>
        <end position="181"/>
    </location>
</feature>
<keyword evidence="1" id="KW-1133">Transmembrane helix</keyword>